<feature type="binding site" evidence="2">
    <location>
        <position position="260"/>
    </location>
    <ligand>
        <name>substrate</name>
    </ligand>
</feature>
<dbReference type="EMBL" id="CP002293">
    <property type="protein sequence ID" value="ADP73200.1"/>
    <property type="molecule type" value="Genomic_DNA"/>
</dbReference>
<protein>
    <submittedName>
        <fullName evidence="3">Pseudaminic acid biosynthesis-associated protein PseG</fullName>
    </submittedName>
</protein>
<gene>
    <name evidence="3" type="ORF">GY4MC1_0356</name>
</gene>
<dbReference type="NCBIfam" id="TIGR03590">
    <property type="entry name" value="PseG"/>
    <property type="match status" value="1"/>
</dbReference>
<dbReference type="KEGG" id="gmc:GY4MC1_0356"/>
<evidence type="ECO:0000256" key="1">
    <source>
        <dbReference type="PIRSR" id="PIRSR620023-1"/>
    </source>
</evidence>
<reference evidence="3" key="1">
    <citation type="submission" date="2010-10" db="EMBL/GenBank/DDBJ databases">
        <title>Complete sequence of chromosome of Geobacillus sp. Y4.1MC1.</title>
        <authorList>
            <consortium name="US DOE Joint Genome Institute"/>
            <person name="Lucas S."/>
            <person name="Copeland A."/>
            <person name="Lapidus A."/>
            <person name="Cheng J.-F."/>
            <person name="Bruce D."/>
            <person name="Goodwin L."/>
            <person name="Pitluck S."/>
            <person name="Chertkov O."/>
            <person name="Zhang X."/>
            <person name="Detter J.C."/>
            <person name="Han C."/>
            <person name="Tapia R."/>
            <person name="Land M."/>
            <person name="Hauser L."/>
            <person name="Jeffries C."/>
            <person name="Kyrpides N."/>
            <person name="Ivanova N."/>
            <person name="Ovchinnikova G."/>
            <person name="Brumm P."/>
            <person name="Mead D."/>
            <person name="Woyke T."/>
        </authorList>
    </citation>
    <scope>NUCLEOTIDE SEQUENCE [LARGE SCALE GENOMIC DNA]</scope>
    <source>
        <strain evidence="3">Y4.1MC1</strain>
    </source>
</reference>
<dbReference type="InterPro" id="IPR020023">
    <property type="entry name" value="PseG"/>
</dbReference>
<proteinExistence type="predicted"/>
<name>A0A7U3YCF2_GEOS0</name>
<dbReference type="SUPFAM" id="SSF53756">
    <property type="entry name" value="UDP-Glycosyltransferase/glycogen phosphorylase"/>
    <property type="match status" value="1"/>
</dbReference>
<feature type="binding site" evidence="2">
    <location>
        <position position="158"/>
    </location>
    <ligand>
        <name>substrate</name>
    </ligand>
</feature>
<sequence>MNILIRTDASMQIGTGHVMRCLTVAHEMRKRGHQTTFAMRNLQGHLAAVVEKQGFHVEMLQYEGDFQFEKDVMEVQQLFLRQDYDICVIDHYRIDEKWEKMIRPFVKKLIVIDDLANRSHDCDILLDPNVVNNYEHRYDHFVPKHCKKLLGPKYLILREEFTKIREKIRPREGVVRNLLIFMGGSDPTGETLKVMKAFESFDGSFHHVDVVVGQANPDKEVVRTYCEKFGFAYHCQIDYLASLMAKADFSIGAGGSTMWERCYVGLPSSSTIVADNQIETTKMAAQLGVVINLGWHEEVTSKAYEKLLYQIIEQKENIQKMSIKGLQLTENPDGPNPWVTPMLEMW</sequence>
<dbReference type="AlphaFoldDB" id="A0A7U3YCF2"/>
<feature type="active site" description="Proton acceptor" evidence="1">
    <location>
        <position position="17"/>
    </location>
</feature>
<dbReference type="Gene3D" id="3.40.50.11190">
    <property type="match status" value="1"/>
</dbReference>
<accession>A0A7U3YCF2</accession>
<dbReference type="Gene3D" id="3.40.50.2000">
    <property type="entry name" value="Glycogen Phosphorylase B"/>
    <property type="match status" value="1"/>
</dbReference>
<organism evidence="3">
    <name type="scientific">Geobacillus sp. (strain Y4.1MC1)</name>
    <dbReference type="NCBI Taxonomy" id="581103"/>
    <lineage>
        <taxon>Bacteria</taxon>
        <taxon>Bacillati</taxon>
        <taxon>Bacillota</taxon>
        <taxon>Bacilli</taxon>
        <taxon>Bacillales</taxon>
        <taxon>Anoxybacillaceae</taxon>
        <taxon>Geobacillus</taxon>
    </lineage>
</organism>
<evidence type="ECO:0000313" key="3">
    <source>
        <dbReference type="EMBL" id="ADP73200.1"/>
    </source>
</evidence>
<evidence type="ECO:0000256" key="2">
    <source>
        <dbReference type="PIRSR" id="PIRSR620023-2"/>
    </source>
</evidence>